<evidence type="ECO:0000313" key="3">
    <source>
        <dbReference type="Proteomes" id="UP001249851"/>
    </source>
</evidence>
<reference evidence="2" key="2">
    <citation type="journal article" date="2023" name="Science">
        <title>Genomic signatures of disease resistance in endangered staghorn corals.</title>
        <authorList>
            <person name="Vollmer S.V."/>
            <person name="Selwyn J.D."/>
            <person name="Despard B.A."/>
            <person name="Roesel C.L."/>
        </authorList>
    </citation>
    <scope>NUCLEOTIDE SEQUENCE</scope>
    <source>
        <strain evidence="2">K2</strain>
    </source>
</reference>
<dbReference type="EMBL" id="JARQWQ010000011">
    <property type="protein sequence ID" value="KAK2568692.1"/>
    <property type="molecule type" value="Genomic_DNA"/>
</dbReference>
<feature type="chain" id="PRO_5041928990" evidence="1">
    <location>
        <begin position="22"/>
        <end position="274"/>
    </location>
</feature>
<proteinExistence type="predicted"/>
<dbReference type="Proteomes" id="UP001249851">
    <property type="component" value="Unassembled WGS sequence"/>
</dbReference>
<feature type="signal peptide" evidence="1">
    <location>
        <begin position="1"/>
        <end position="21"/>
    </location>
</feature>
<dbReference type="PROSITE" id="PS51257">
    <property type="entry name" value="PROKAR_LIPOPROTEIN"/>
    <property type="match status" value="1"/>
</dbReference>
<reference evidence="2" key="1">
    <citation type="journal article" date="2023" name="G3 (Bethesda)">
        <title>Whole genome assembly and annotation of the endangered Caribbean coral Acropora cervicornis.</title>
        <authorList>
            <person name="Selwyn J.D."/>
            <person name="Vollmer S.V."/>
        </authorList>
    </citation>
    <scope>NUCLEOTIDE SEQUENCE</scope>
    <source>
        <strain evidence="2">K2</strain>
    </source>
</reference>
<sequence length="274" mass="31485">MAVLMRIGLALAGMIFSCVFADRGLQLKSSSGDEVRGCYVYNQTLAVCFNVQKDAIVILKTTGERLVQYYNLGPDMFYYQVMDQSFIARGPSMFFVPDEVSREPESLRAFAKDQYENEETVRHHFQAAVSELHYVPEVRLLELVSAALADNTTRLEILQPFHTLCLNLLQQAEIKIPPELSAEHGMEDDNADTHDREERCSRPQRNRCRGMCGLGCNCWKWICGDCCWHLGCYQHDLCCNYSRFSTYCLFPYSYNLSCSKGFGGYKKCRRMGWR</sequence>
<keyword evidence="3" id="KW-1185">Reference proteome</keyword>
<evidence type="ECO:0000313" key="2">
    <source>
        <dbReference type="EMBL" id="KAK2568692.1"/>
    </source>
</evidence>
<dbReference type="AlphaFoldDB" id="A0AAD9QWI3"/>
<comment type="caution">
    <text evidence="2">The sequence shown here is derived from an EMBL/GenBank/DDBJ whole genome shotgun (WGS) entry which is preliminary data.</text>
</comment>
<keyword evidence="1" id="KW-0732">Signal</keyword>
<organism evidence="2 3">
    <name type="scientific">Acropora cervicornis</name>
    <name type="common">Staghorn coral</name>
    <dbReference type="NCBI Taxonomy" id="6130"/>
    <lineage>
        <taxon>Eukaryota</taxon>
        <taxon>Metazoa</taxon>
        <taxon>Cnidaria</taxon>
        <taxon>Anthozoa</taxon>
        <taxon>Hexacorallia</taxon>
        <taxon>Scleractinia</taxon>
        <taxon>Astrocoeniina</taxon>
        <taxon>Acroporidae</taxon>
        <taxon>Acropora</taxon>
    </lineage>
</organism>
<accession>A0AAD9QWI3</accession>
<protein>
    <submittedName>
        <fullName evidence="2">Uncharacterized protein</fullName>
    </submittedName>
</protein>
<evidence type="ECO:0000256" key="1">
    <source>
        <dbReference type="SAM" id="SignalP"/>
    </source>
</evidence>
<name>A0AAD9QWI3_ACRCE</name>
<gene>
    <name evidence="2" type="ORF">P5673_006685</name>
</gene>